<organism evidence="2 3">
    <name type="scientific">Streptomyces zinciresistens K42</name>
    <dbReference type="NCBI Taxonomy" id="700597"/>
    <lineage>
        <taxon>Bacteria</taxon>
        <taxon>Bacillati</taxon>
        <taxon>Actinomycetota</taxon>
        <taxon>Actinomycetes</taxon>
        <taxon>Kitasatosporales</taxon>
        <taxon>Streptomycetaceae</taxon>
        <taxon>Streptomyces</taxon>
    </lineage>
</organism>
<evidence type="ECO:0000256" key="1">
    <source>
        <dbReference type="SAM" id="MobiDB-lite"/>
    </source>
</evidence>
<gene>
    <name evidence="2" type="ORF">SZN_16290</name>
</gene>
<reference evidence="2 3" key="1">
    <citation type="submission" date="2011-08" db="EMBL/GenBank/DDBJ databases">
        <authorList>
            <person name="Lin Y."/>
            <person name="Hao X."/>
            <person name="Johnstone L."/>
            <person name="Miller S.J."/>
            <person name="Wei G."/>
            <person name="Rensing C."/>
        </authorList>
    </citation>
    <scope>NUCLEOTIDE SEQUENCE [LARGE SCALE GENOMIC DNA]</scope>
    <source>
        <strain evidence="2 3">K42</strain>
    </source>
</reference>
<evidence type="ECO:0000313" key="3">
    <source>
        <dbReference type="Proteomes" id="UP000004217"/>
    </source>
</evidence>
<dbReference type="PATRIC" id="fig|700597.3.peg.3193"/>
<accession>G2GCN3</accession>
<keyword evidence="3" id="KW-1185">Reference proteome</keyword>
<comment type="caution">
    <text evidence="2">The sequence shown here is derived from an EMBL/GenBank/DDBJ whole genome shotgun (WGS) entry which is preliminary data.</text>
</comment>
<evidence type="ECO:0000313" key="2">
    <source>
        <dbReference type="EMBL" id="EGX58694.1"/>
    </source>
</evidence>
<proteinExistence type="predicted"/>
<protein>
    <submittedName>
        <fullName evidence="2">Uncharacterized protein</fullName>
    </submittedName>
</protein>
<feature type="region of interest" description="Disordered" evidence="1">
    <location>
        <begin position="48"/>
        <end position="67"/>
    </location>
</feature>
<dbReference type="AlphaFoldDB" id="G2GCN3"/>
<name>G2GCN3_9ACTN</name>
<dbReference type="EMBL" id="AGBF01000047">
    <property type="protein sequence ID" value="EGX58694.1"/>
    <property type="molecule type" value="Genomic_DNA"/>
</dbReference>
<sequence>MPVATYCRSPGCDGATRAAPALAEPGCRVEEMLGGFAYGVREGCATETGQGLANRPPTRSRHRPACTTATAERAVECGGRVKEGGV</sequence>
<dbReference type="Proteomes" id="UP000004217">
    <property type="component" value="Unassembled WGS sequence"/>
</dbReference>